<proteinExistence type="predicted"/>
<dbReference type="InterPro" id="IPR035934">
    <property type="entry name" value="Phage_tail_protein-like_sf"/>
</dbReference>
<dbReference type="InterPro" id="IPR018602">
    <property type="entry name" value="Gp37/STM4215"/>
</dbReference>
<dbReference type="Pfam" id="PF09646">
    <property type="entry name" value="Gp37"/>
    <property type="match status" value="1"/>
</dbReference>
<keyword evidence="2" id="KW-1185">Reference proteome</keyword>
<organism evidence="1 2">
    <name type="scientific">Moraxella caprae</name>
    <dbReference type="NCBI Taxonomy" id="90240"/>
    <lineage>
        <taxon>Bacteria</taxon>
        <taxon>Pseudomonadati</taxon>
        <taxon>Pseudomonadota</taxon>
        <taxon>Gammaproteobacteria</taxon>
        <taxon>Moraxellales</taxon>
        <taxon>Moraxellaceae</taxon>
        <taxon>Moraxella</taxon>
    </lineage>
</organism>
<dbReference type="Gene3D" id="3.30.2000.10">
    <property type="entry name" value="Phage tail protein-like"/>
    <property type="match status" value="1"/>
</dbReference>
<evidence type="ECO:0000313" key="1">
    <source>
        <dbReference type="EMBL" id="STZ09312.1"/>
    </source>
</evidence>
<dbReference type="EMBL" id="UGQB01000004">
    <property type="protein sequence ID" value="STZ09312.1"/>
    <property type="molecule type" value="Genomic_DNA"/>
</dbReference>
<dbReference type="SUPFAM" id="SSF143749">
    <property type="entry name" value="Phage tail protein-like"/>
    <property type="match status" value="1"/>
</dbReference>
<dbReference type="RefSeq" id="WP_036387828.1">
    <property type="nucleotide sequence ID" value="NZ_UGQB01000004.1"/>
</dbReference>
<dbReference type="OrthoDB" id="8612631at2"/>
<accession>A0A378R232</accession>
<name>A0A378R232_9GAMM</name>
<sequence>MTDSITLAILASVREKLRQDLPSIEVDLFPDNPATYRFMHAVGAVLIGYQGSDYEMTDDTHAIVQTRKLTFSLTVFGRGVHHDKGAIALLDKVRAVITGFRPKHCNKIHLVSERYLHQDGGAWQYELKIRIETQSVEVCQPDNRPKVVQVHTRRPFDPLNSTLKKKTP</sequence>
<dbReference type="InterPro" id="IPR038042">
    <property type="entry name" value="Gp37-like"/>
</dbReference>
<dbReference type="STRING" id="1122244.GCA_000426885_01603"/>
<reference evidence="1 2" key="1">
    <citation type="submission" date="2018-06" db="EMBL/GenBank/DDBJ databases">
        <authorList>
            <consortium name="Pathogen Informatics"/>
            <person name="Doyle S."/>
        </authorList>
    </citation>
    <scope>NUCLEOTIDE SEQUENCE [LARGE SCALE GENOMIC DNA]</scope>
    <source>
        <strain evidence="1 2">NCTC12877</strain>
    </source>
</reference>
<protein>
    <submittedName>
        <fullName evidence="1">Gp37 protein</fullName>
    </submittedName>
</protein>
<dbReference type="Proteomes" id="UP000254065">
    <property type="component" value="Unassembled WGS sequence"/>
</dbReference>
<evidence type="ECO:0000313" key="2">
    <source>
        <dbReference type="Proteomes" id="UP000254065"/>
    </source>
</evidence>
<gene>
    <name evidence="1" type="ORF">NCTC12877_02328</name>
</gene>
<dbReference type="AlphaFoldDB" id="A0A378R232"/>